<dbReference type="EMBL" id="CAXDID020000448">
    <property type="protein sequence ID" value="CAL6092856.1"/>
    <property type="molecule type" value="Genomic_DNA"/>
</dbReference>
<gene>
    <name evidence="8" type="ORF">HINF_LOCUS1293</name>
    <name evidence="9" type="ORF">HINF_LOCUS66478</name>
</gene>
<feature type="transmembrane region" description="Helical" evidence="7">
    <location>
        <begin position="254"/>
        <end position="276"/>
    </location>
</feature>
<dbReference type="Proteomes" id="UP001642409">
    <property type="component" value="Unassembled WGS sequence"/>
</dbReference>
<feature type="transmembrane region" description="Helical" evidence="7">
    <location>
        <begin position="221"/>
        <end position="242"/>
    </location>
</feature>
<feature type="transmembrane region" description="Helical" evidence="7">
    <location>
        <begin position="312"/>
        <end position="331"/>
    </location>
</feature>
<keyword evidence="10" id="KW-1185">Reference proteome</keyword>
<feature type="transmembrane region" description="Helical" evidence="7">
    <location>
        <begin position="66"/>
        <end position="85"/>
    </location>
</feature>
<name>A0AA86THY0_9EUKA</name>
<evidence type="ECO:0000313" key="8">
    <source>
        <dbReference type="EMBL" id="CAI9913648.1"/>
    </source>
</evidence>
<evidence type="ECO:0000256" key="4">
    <source>
        <dbReference type="ARBA" id="ARBA00022692"/>
    </source>
</evidence>
<evidence type="ECO:0000256" key="2">
    <source>
        <dbReference type="ARBA" id="ARBA00007467"/>
    </source>
</evidence>
<feature type="transmembrane region" description="Helical" evidence="7">
    <location>
        <begin position="288"/>
        <end position="306"/>
    </location>
</feature>
<comment type="subcellular location">
    <subcellularLocation>
        <location evidence="1">Endomembrane system</location>
        <topology evidence="1">Multi-pass membrane protein</topology>
    </subcellularLocation>
</comment>
<comment type="caution">
    <text evidence="8">The sequence shown here is derived from an EMBL/GenBank/DDBJ whole genome shotgun (WGS) entry which is preliminary data.</text>
</comment>
<dbReference type="PRINTS" id="PR01315">
    <property type="entry name" value="BATTENIN"/>
</dbReference>
<protein>
    <submittedName>
        <fullName evidence="8">CLN3 protein</fullName>
    </submittedName>
    <submittedName>
        <fullName evidence="9">CLN3_protein</fullName>
    </submittedName>
</protein>
<feature type="transmembrane region" description="Helical" evidence="7">
    <location>
        <begin position="7"/>
        <end position="28"/>
    </location>
</feature>
<dbReference type="InterPro" id="IPR003492">
    <property type="entry name" value="Battenin_disease_Cln3"/>
</dbReference>
<accession>A0AA86THY0</accession>
<reference evidence="9 10" key="2">
    <citation type="submission" date="2024-07" db="EMBL/GenBank/DDBJ databases">
        <authorList>
            <person name="Akdeniz Z."/>
        </authorList>
    </citation>
    <scope>NUCLEOTIDE SEQUENCE [LARGE SCALE GENOMIC DNA]</scope>
</reference>
<dbReference type="InterPro" id="IPR036259">
    <property type="entry name" value="MFS_trans_sf"/>
</dbReference>
<reference evidence="8" key="1">
    <citation type="submission" date="2023-06" db="EMBL/GenBank/DDBJ databases">
        <authorList>
            <person name="Kurt Z."/>
        </authorList>
    </citation>
    <scope>NUCLEOTIDE SEQUENCE</scope>
</reference>
<feature type="transmembrane region" description="Helical" evidence="7">
    <location>
        <begin position="91"/>
        <end position="111"/>
    </location>
</feature>
<dbReference type="PANTHER" id="PTHR10981:SF0">
    <property type="entry name" value="BATTENIN"/>
    <property type="match status" value="1"/>
</dbReference>
<proteinExistence type="inferred from homology"/>
<keyword evidence="3" id="KW-0813">Transport</keyword>
<evidence type="ECO:0000313" key="9">
    <source>
        <dbReference type="EMBL" id="CAL6092856.1"/>
    </source>
</evidence>
<dbReference type="Gene3D" id="1.20.1250.20">
    <property type="entry name" value="MFS general substrate transporter like domains"/>
    <property type="match status" value="1"/>
</dbReference>
<sequence>MEPQINKVCFIFFGFSNYFGFFLMLSAAKSMMKGVAATSTVLFCDITPQLIVKIVLPFIQDQIKDMVYIIILVALSTTGYILASFSYENMYLGLGGVVLTSAATGIGDVFLCGYSTRFSTKAIGLYMSGTGLASLLSSLLFALLVDVLNCNPKYVIYSFLALPFLLLECFMISSEFHSPGQQNESKVLGQTGYEVLSDNSMYTEQTPVESTNASIKDKLRALLKSSFLFTLTFLAITAQYAINQSINPVIEFPNTIWSGKYFTFSQVAGNLGAFLGKSSLSCFTCPRFLILLPASIVLLHFIFYSCEAVFHFINQFWLLLCFGVFYGFANGTTKTQSFFWVQIEQKEEHKKFAVSFITFISTFAAFIASLIGFWYEGFLESQKRW</sequence>
<dbReference type="Pfam" id="PF02487">
    <property type="entry name" value="CLN3"/>
    <property type="match status" value="1"/>
</dbReference>
<organism evidence="8">
    <name type="scientific">Hexamita inflata</name>
    <dbReference type="NCBI Taxonomy" id="28002"/>
    <lineage>
        <taxon>Eukaryota</taxon>
        <taxon>Metamonada</taxon>
        <taxon>Diplomonadida</taxon>
        <taxon>Hexamitidae</taxon>
        <taxon>Hexamitinae</taxon>
        <taxon>Hexamita</taxon>
    </lineage>
</organism>
<dbReference type="GO" id="GO:0012505">
    <property type="term" value="C:endomembrane system"/>
    <property type="evidence" value="ECO:0007669"/>
    <property type="project" value="UniProtKB-SubCell"/>
</dbReference>
<comment type="similarity">
    <text evidence="2 7">Belongs to the battenin family.</text>
</comment>
<dbReference type="PANTHER" id="PTHR10981">
    <property type="entry name" value="BATTENIN"/>
    <property type="match status" value="1"/>
</dbReference>
<evidence type="ECO:0000313" key="10">
    <source>
        <dbReference type="Proteomes" id="UP001642409"/>
    </source>
</evidence>
<evidence type="ECO:0000256" key="7">
    <source>
        <dbReference type="RuleBase" id="RU361113"/>
    </source>
</evidence>
<feature type="transmembrane region" description="Helical" evidence="7">
    <location>
        <begin position="154"/>
        <end position="172"/>
    </location>
</feature>
<dbReference type="SUPFAM" id="SSF103473">
    <property type="entry name" value="MFS general substrate transporter"/>
    <property type="match status" value="1"/>
</dbReference>
<evidence type="ECO:0000256" key="6">
    <source>
        <dbReference type="ARBA" id="ARBA00023136"/>
    </source>
</evidence>
<dbReference type="GO" id="GO:0051453">
    <property type="term" value="P:regulation of intracellular pH"/>
    <property type="evidence" value="ECO:0007669"/>
    <property type="project" value="TreeGrafter"/>
</dbReference>
<evidence type="ECO:0000256" key="1">
    <source>
        <dbReference type="ARBA" id="ARBA00004127"/>
    </source>
</evidence>
<evidence type="ECO:0000256" key="5">
    <source>
        <dbReference type="ARBA" id="ARBA00022989"/>
    </source>
</evidence>
<dbReference type="GO" id="GO:0005773">
    <property type="term" value="C:vacuole"/>
    <property type="evidence" value="ECO:0007669"/>
    <property type="project" value="TreeGrafter"/>
</dbReference>
<dbReference type="EMBL" id="CATOUU010000029">
    <property type="protein sequence ID" value="CAI9913648.1"/>
    <property type="molecule type" value="Genomic_DNA"/>
</dbReference>
<keyword evidence="5 7" id="KW-1133">Transmembrane helix</keyword>
<evidence type="ECO:0000256" key="3">
    <source>
        <dbReference type="ARBA" id="ARBA00022448"/>
    </source>
</evidence>
<feature type="transmembrane region" description="Helical" evidence="7">
    <location>
        <begin position="123"/>
        <end position="148"/>
    </location>
</feature>
<feature type="transmembrane region" description="Helical" evidence="7">
    <location>
        <begin position="34"/>
        <end position="59"/>
    </location>
</feature>
<keyword evidence="4 7" id="KW-0812">Transmembrane</keyword>
<feature type="transmembrane region" description="Helical" evidence="7">
    <location>
        <begin position="352"/>
        <end position="375"/>
    </location>
</feature>
<dbReference type="GO" id="GO:0016020">
    <property type="term" value="C:membrane"/>
    <property type="evidence" value="ECO:0007669"/>
    <property type="project" value="UniProtKB-UniRule"/>
</dbReference>
<keyword evidence="6 7" id="KW-0472">Membrane</keyword>
<dbReference type="AlphaFoldDB" id="A0AA86THY0"/>